<feature type="region of interest" description="Disordered" evidence="3">
    <location>
        <begin position="1"/>
        <end position="32"/>
    </location>
</feature>
<dbReference type="AlphaFoldDB" id="A0AAV6VSF0"/>
<gene>
    <name evidence="5" type="ORF">JTE90_016012</name>
</gene>
<dbReference type="Proteomes" id="UP000827092">
    <property type="component" value="Unassembled WGS sequence"/>
</dbReference>
<evidence type="ECO:0000313" key="6">
    <source>
        <dbReference type="Proteomes" id="UP000827092"/>
    </source>
</evidence>
<proteinExistence type="predicted"/>
<evidence type="ECO:0000259" key="4">
    <source>
        <dbReference type="Pfam" id="PF09727"/>
    </source>
</evidence>
<feature type="coiled-coil region" evidence="2">
    <location>
        <begin position="249"/>
        <end position="318"/>
    </location>
</feature>
<feature type="compositionally biased region" description="Basic and acidic residues" evidence="3">
    <location>
        <begin position="558"/>
        <end position="567"/>
    </location>
</feature>
<dbReference type="EMBL" id="JAFNEN010000030">
    <property type="protein sequence ID" value="KAG8199183.1"/>
    <property type="molecule type" value="Genomic_DNA"/>
</dbReference>
<evidence type="ECO:0000256" key="2">
    <source>
        <dbReference type="SAM" id="Coils"/>
    </source>
</evidence>
<keyword evidence="1 2" id="KW-0175">Coiled coil</keyword>
<dbReference type="PANTHER" id="PTHR23166:SF5">
    <property type="entry name" value="CTTNBP2 N-TERMINAL-LIKE PROTEIN"/>
    <property type="match status" value="1"/>
</dbReference>
<feature type="compositionally biased region" description="Low complexity" evidence="3">
    <location>
        <begin position="388"/>
        <end position="398"/>
    </location>
</feature>
<feature type="compositionally biased region" description="Pro residues" evidence="3">
    <location>
        <begin position="499"/>
        <end position="511"/>
    </location>
</feature>
<feature type="region of interest" description="Disordered" evidence="3">
    <location>
        <begin position="493"/>
        <end position="567"/>
    </location>
</feature>
<name>A0AAV6VSF0_9ARAC</name>
<sequence length="567" mass="62305">MAARNSVKQPTTIGGQTDQTEKPSSTLKRHPKMELSKPDLLQLLGVLEGELQAREIVIAVLKAEQVKQLLYPKRKAASVNDPWAALQRDCLGAFDATFDEATVKNLYGMQLSQLENFLKQHKVAQTKLKQQLQDAEQRCEKLLSELEDEKRKHAQDTAQGDDVTYLLEKERERLHQENEFERQQNRCMEKDIKCLTETLEQERVRQKQMVLLLLAERKRLIFRYAEEKQKSDRLSQILCDEKGRIADMVDGLEEESKKSLQMEAELERQLCEFEIEKEQFKAEITEFEARNNELTLEVQKLQEELESQKQLASSLNTQAQLGEGVRSTIVTMVSTPPIRAVPTISPTVSPPRGVARAVCPKVGPAPATPAKPPGLIPQSSVKLNQGKPISSSAAISPICSPPQATPGSKSSPKPAKSDSQAPLMSPSVTENVATVLQVTSPTPQYAESPISPMEGDKTIGDSTALKGFGVKASSVPVHKPAAAVASNVNAKKLSMGRGAPPPIPPNKPVLPPQALHRKDTGSKPPVPPRSDVTPESDKRAGVPPRYVGVPKAAAEDIPAEKEETQET</sequence>
<evidence type="ECO:0000313" key="5">
    <source>
        <dbReference type="EMBL" id="KAG8199183.1"/>
    </source>
</evidence>
<feature type="compositionally biased region" description="Polar residues" evidence="3">
    <location>
        <begin position="1"/>
        <end position="26"/>
    </location>
</feature>
<keyword evidence="6" id="KW-1185">Reference proteome</keyword>
<accession>A0AAV6VSF0</accession>
<feature type="domain" description="Cortactin-binding protein-2 N-terminal" evidence="4">
    <location>
        <begin position="34"/>
        <end position="219"/>
    </location>
</feature>
<evidence type="ECO:0000256" key="3">
    <source>
        <dbReference type="SAM" id="MobiDB-lite"/>
    </source>
</evidence>
<dbReference type="Pfam" id="PF09727">
    <property type="entry name" value="CortBP2"/>
    <property type="match status" value="1"/>
</dbReference>
<feature type="region of interest" description="Disordered" evidence="3">
    <location>
        <begin position="364"/>
        <end position="425"/>
    </location>
</feature>
<dbReference type="InterPro" id="IPR050719">
    <property type="entry name" value="Cortactin-Actin_Reg"/>
</dbReference>
<feature type="compositionally biased region" description="Low complexity" evidence="3">
    <location>
        <begin position="405"/>
        <end position="422"/>
    </location>
</feature>
<dbReference type="PANTHER" id="PTHR23166">
    <property type="entry name" value="FILAMIN/GPBP-INTERACTING PROTEIN"/>
    <property type="match status" value="1"/>
</dbReference>
<evidence type="ECO:0000256" key="1">
    <source>
        <dbReference type="ARBA" id="ARBA00023054"/>
    </source>
</evidence>
<feature type="compositionally biased region" description="Pro residues" evidence="3">
    <location>
        <begin position="366"/>
        <end position="375"/>
    </location>
</feature>
<organism evidence="5 6">
    <name type="scientific">Oedothorax gibbosus</name>
    <dbReference type="NCBI Taxonomy" id="931172"/>
    <lineage>
        <taxon>Eukaryota</taxon>
        <taxon>Metazoa</taxon>
        <taxon>Ecdysozoa</taxon>
        <taxon>Arthropoda</taxon>
        <taxon>Chelicerata</taxon>
        <taxon>Arachnida</taxon>
        <taxon>Araneae</taxon>
        <taxon>Araneomorphae</taxon>
        <taxon>Entelegynae</taxon>
        <taxon>Araneoidea</taxon>
        <taxon>Linyphiidae</taxon>
        <taxon>Erigoninae</taxon>
        <taxon>Oedothorax</taxon>
    </lineage>
</organism>
<reference evidence="5 6" key="1">
    <citation type="journal article" date="2022" name="Nat. Ecol. Evol.">
        <title>A masculinizing supergene underlies an exaggerated male reproductive morph in a spider.</title>
        <authorList>
            <person name="Hendrickx F."/>
            <person name="De Corte Z."/>
            <person name="Sonet G."/>
            <person name="Van Belleghem S.M."/>
            <person name="Kostlbacher S."/>
            <person name="Vangestel C."/>
        </authorList>
    </citation>
    <scope>NUCLEOTIDE SEQUENCE [LARGE SCALE GENOMIC DNA]</scope>
    <source>
        <strain evidence="5">W744_W776</strain>
    </source>
</reference>
<comment type="caution">
    <text evidence="5">The sequence shown here is derived from an EMBL/GenBank/DDBJ whole genome shotgun (WGS) entry which is preliminary data.</text>
</comment>
<dbReference type="InterPro" id="IPR019131">
    <property type="entry name" value="Cortactin-binding_p2_N"/>
</dbReference>
<feature type="coiled-coil region" evidence="2">
    <location>
        <begin position="118"/>
        <end position="205"/>
    </location>
</feature>
<protein>
    <recommendedName>
        <fullName evidence="4">Cortactin-binding protein-2 N-terminal domain-containing protein</fullName>
    </recommendedName>
</protein>